<name>A0A6N4SX16_CYTH3</name>
<evidence type="ECO:0000313" key="1">
    <source>
        <dbReference type="EMBL" id="ABG60944.1"/>
    </source>
</evidence>
<evidence type="ECO:0008006" key="3">
    <source>
        <dbReference type="Google" id="ProtNLM"/>
    </source>
</evidence>
<reference evidence="1 2" key="1">
    <citation type="journal article" date="2007" name="Appl. Environ. Microbiol.">
        <title>Genome sequence of the cellulolytic gliding bacterium Cytophaga hutchinsonii.</title>
        <authorList>
            <person name="Xie G."/>
            <person name="Bruce D.C."/>
            <person name="Challacombe J.F."/>
            <person name="Chertkov O."/>
            <person name="Detter J.C."/>
            <person name="Gilna P."/>
            <person name="Han C.S."/>
            <person name="Lucas S."/>
            <person name="Misra M."/>
            <person name="Myers G.L."/>
            <person name="Richardson P."/>
            <person name="Tapia R."/>
            <person name="Thayer N."/>
            <person name="Thompson L.S."/>
            <person name="Brettin T.S."/>
            <person name="Henrissat B."/>
            <person name="Wilson D.B."/>
            <person name="McBride M.J."/>
        </authorList>
    </citation>
    <scope>NUCLEOTIDE SEQUENCE [LARGE SCALE GENOMIC DNA]</scope>
    <source>
        <strain evidence="2">ATCC 33406 / DSM 1761 / CIP 103989 / NBRC 15051 / NCIMB 9469 / D465</strain>
    </source>
</reference>
<dbReference type="Proteomes" id="UP000001822">
    <property type="component" value="Chromosome"/>
</dbReference>
<dbReference type="KEGG" id="chu:CHU_3711"/>
<keyword evidence="2" id="KW-1185">Reference proteome</keyword>
<protein>
    <recommendedName>
        <fullName evidence="3">Outer membrane protein beta-barrel domain-containing protein</fullName>
    </recommendedName>
</protein>
<dbReference type="AlphaFoldDB" id="A0A6N4SX16"/>
<gene>
    <name evidence="1" type="ordered locus">CHU_3711</name>
</gene>
<sequence length="237" mass="26746">MIDMKKYTLAFFIILCSGFAGYAQNKKLYGVFENKILFQQGLVQDSAGNNVTGILRFAPFVNYTIQAHKDFGNKFGIYTGVGIKNVGFILKYDTLVVKSRAYCLSVPLGIKFGNMDKETYFYAAGEFLAQIDYKEKVFLDGDKSKRNNNNDINKINYSAMVGFNMKAFTVGLEYTLNNFYGDSYNLVPEKSKPNAAFGTPSKSNILTFFIGFRTNLSAREAAAPEKKQLQQARLYQY</sequence>
<evidence type="ECO:0000313" key="2">
    <source>
        <dbReference type="Proteomes" id="UP000001822"/>
    </source>
</evidence>
<organism evidence="1 2">
    <name type="scientific">Cytophaga hutchinsonii (strain ATCC 33406 / DSM 1761 / CIP 103989 / NBRC 15051 / NCIMB 9469 / D465)</name>
    <dbReference type="NCBI Taxonomy" id="269798"/>
    <lineage>
        <taxon>Bacteria</taxon>
        <taxon>Pseudomonadati</taxon>
        <taxon>Bacteroidota</taxon>
        <taxon>Cytophagia</taxon>
        <taxon>Cytophagales</taxon>
        <taxon>Cytophagaceae</taxon>
        <taxon>Cytophaga</taxon>
    </lineage>
</organism>
<proteinExistence type="predicted"/>
<dbReference type="EMBL" id="CP000383">
    <property type="protein sequence ID" value="ABG60944.1"/>
    <property type="molecule type" value="Genomic_DNA"/>
</dbReference>
<accession>A0A6N4SX16</accession>